<gene>
    <name evidence="4" type="ORF">PYW07_015533</name>
</gene>
<keyword evidence="5" id="KW-1185">Reference proteome</keyword>
<dbReference type="Pfam" id="PF17921">
    <property type="entry name" value="Integrase_H2C2"/>
    <property type="match status" value="1"/>
</dbReference>
<dbReference type="EC" id="2.7.7.49" evidence="1"/>
<organism evidence="4 5">
    <name type="scientific">Mythimna separata</name>
    <name type="common">Oriental armyworm</name>
    <name type="synonym">Pseudaletia separata</name>
    <dbReference type="NCBI Taxonomy" id="271217"/>
    <lineage>
        <taxon>Eukaryota</taxon>
        <taxon>Metazoa</taxon>
        <taxon>Ecdysozoa</taxon>
        <taxon>Arthropoda</taxon>
        <taxon>Hexapoda</taxon>
        <taxon>Insecta</taxon>
        <taxon>Pterygota</taxon>
        <taxon>Neoptera</taxon>
        <taxon>Endopterygota</taxon>
        <taxon>Lepidoptera</taxon>
        <taxon>Glossata</taxon>
        <taxon>Ditrysia</taxon>
        <taxon>Noctuoidea</taxon>
        <taxon>Noctuidae</taxon>
        <taxon>Noctuinae</taxon>
        <taxon>Hadenini</taxon>
        <taxon>Mythimna</taxon>
    </lineage>
</organism>
<dbReference type="InterPro" id="IPR041588">
    <property type="entry name" value="Integrase_H2C2"/>
</dbReference>
<feature type="domain" description="Integrase catalytic" evidence="3">
    <location>
        <begin position="162"/>
        <end position="323"/>
    </location>
</feature>
<accession>A0AAD8DZN4</accession>
<dbReference type="Gene3D" id="3.30.420.10">
    <property type="entry name" value="Ribonuclease H-like superfamily/Ribonuclease H"/>
    <property type="match status" value="1"/>
</dbReference>
<evidence type="ECO:0000313" key="5">
    <source>
        <dbReference type="Proteomes" id="UP001231518"/>
    </source>
</evidence>
<dbReference type="Gene3D" id="1.10.340.70">
    <property type="match status" value="1"/>
</dbReference>
<dbReference type="Proteomes" id="UP001231518">
    <property type="component" value="Chromosome 6"/>
</dbReference>
<dbReference type="AlphaFoldDB" id="A0AAD8DZN4"/>
<reference evidence="4" key="1">
    <citation type="submission" date="2023-03" db="EMBL/GenBank/DDBJ databases">
        <title>Chromosome-level genomes of two armyworms, Mythimna separata and Mythimna loreyi, provide insights into the biosynthesis and reception of sex pheromones.</title>
        <authorList>
            <person name="Zhao H."/>
        </authorList>
    </citation>
    <scope>NUCLEOTIDE SEQUENCE</scope>
    <source>
        <strain evidence="4">BeijingLab</strain>
        <tissue evidence="4">Pupa</tissue>
    </source>
</reference>
<dbReference type="GO" id="GO:0003676">
    <property type="term" value="F:nucleic acid binding"/>
    <property type="evidence" value="ECO:0007669"/>
    <property type="project" value="InterPro"/>
</dbReference>
<feature type="region of interest" description="Disordered" evidence="2">
    <location>
        <begin position="496"/>
        <end position="516"/>
    </location>
</feature>
<name>A0AAD8DZN4_MYTSE</name>
<dbReference type="PROSITE" id="PS50994">
    <property type="entry name" value="INTEGRASE"/>
    <property type="match status" value="1"/>
</dbReference>
<dbReference type="PANTHER" id="PTHR37984:SF5">
    <property type="entry name" value="PROTEIN NYNRIN-LIKE"/>
    <property type="match status" value="1"/>
</dbReference>
<comment type="caution">
    <text evidence="4">The sequence shown here is derived from an EMBL/GenBank/DDBJ whole genome shotgun (WGS) entry which is preliminary data.</text>
</comment>
<dbReference type="SUPFAM" id="SSF53098">
    <property type="entry name" value="Ribonuclease H-like"/>
    <property type="match status" value="1"/>
</dbReference>
<dbReference type="GO" id="GO:0015074">
    <property type="term" value="P:DNA integration"/>
    <property type="evidence" value="ECO:0007669"/>
    <property type="project" value="InterPro"/>
</dbReference>
<dbReference type="FunFam" id="1.10.340.70:FF:000001">
    <property type="entry name" value="Retrovirus-related Pol polyprotein from transposon gypsy-like Protein"/>
    <property type="match status" value="1"/>
</dbReference>
<proteinExistence type="predicted"/>
<protein>
    <recommendedName>
        <fullName evidence="1">RNA-directed DNA polymerase</fullName>
        <ecNumber evidence="1">2.7.7.49</ecNumber>
    </recommendedName>
</protein>
<dbReference type="GO" id="GO:0003964">
    <property type="term" value="F:RNA-directed DNA polymerase activity"/>
    <property type="evidence" value="ECO:0007669"/>
    <property type="project" value="UniProtKB-EC"/>
</dbReference>
<dbReference type="EMBL" id="JARGEI010000004">
    <property type="protein sequence ID" value="KAJ8732934.1"/>
    <property type="molecule type" value="Genomic_DNA"/>
</dbReference>
<evidence type="ECO:0000256" key="2">
    <source>
        <dbReference type="SAM" id="MobiDB-lite"/>
    </source>
</evidence>
<dbReference type="InterPro" id="IPR012337">
    <property type="entry name" value="RNaseH-like_sf"/>
</dbReference>
<sequence>MNVLADTLSRPVVDNLDEASICEVCPVVIDWPHRTPEEVRCSQLEDPTIAKIIEDLERDGEPATQWTERGYYVVHGVLYKVDLYGDSEEPLLVVPEANLADLMKELHDAPTAGHLGLDRTVKKIRERYFFPNMRSYVAKYIKDCELCQRYKPTNLKPAGLLQTPIPQHRFEVLAMDLFGPLPETDKGEKWIFLVEDVASRWVEIFPMVNSTADACAQILIEEVFLRYGFPRRIISDNGTQFVSAVMQKALFVLDIKQNLTPVYHPEANPAERKNRDMKQMLAMLVGPEHRNWAEALPAVRFALNTACNQGTGQSAAYLTFAREFRSPLTNTTDLRPIIEQENYVPQVTPYLRNFAEHLKEMKLRVEGQQDARKVVADRNRRPAPIFEVGDLVLVESRILSVKSKGITHKFAPRREGPFTVGRVCSPVSYELLDSNGLVKGKYHSSFLTPYSGQAPVATAKKRGRPVNDSGSVLKSVAKSVSETPAIGLEGEVVAYPNAAQTSRPQRERRLPAKYLT</sequence>
<evidence type="ECO:0000313" key="4">
    <source>
        <dbReference type="EMBL" id="KAJ8732934.1"/>
    </source>
</evidence>
<evidence type="ECO:0000256" key="1">
    <source>
        <dbReference type="ARBA" id="ARBA00012493"/>
    </source>
</evidence>
<dbReference type="FunFam" id="3.30.420.10:FF:000032">
    <property type="entry name" value="Retrovirus-related Pol polyprotein from transposon 297-like Protein"/>
    <property type="match status" value="1"/>
</dbReference>
<dbReference type="InterPro" id="IPR050951">
    <property type="entry name" value="Retrovirus_Pol_polyprotein"/>
</dbReference>
<evidence type="ECO:0000259" key="3">
    <source>
        <dbReference type="PROSITE" id="PS50994"/>
    </source>
</evidence>
<dbReference type="Pfam" id="PF00665">
    <property type="entry name" value="rve"/>
    <property type="match status" value="1"/>
</dbReference>
<dbReference type="InterPro" id="IPR001584">
    <property type="entry name" value="Integrase_cat-core"/>
</dbReference>
<dbReference type="PANTHER" id="PTHR37984">
    <property type="entry name" value="PROTEIN CBG26694"/>
    <property type="match status" value="1"/>
</dbReference>
<dbReference type="InterPro" id="IPR036397">
    <property type="entry name" value="RNaseH_sf"/>
</dbReference>